<sequence>MNPSQSPSAEARTAQQTWSDDPSQKAHSSSTTAPTYVNPIVGNPSSQKPKGTNLTEGGFSNVNPADNASFNSEIGSENDPSLLAEMKMQGGNARNPGERAAPVDQPGNIPRGTEGHASERKGGQPYGVLGSEESA</sequence>
<evidence type="ECO:0000313" key="3">
    <source>
        <dbReference type="Proteomes" id="UP000223968"/>
    </source>
</evidence>
<protein>
    <submittedName>
        <fullName evidence="2">Uncharacterized protein</fullName>
    </submittedName>
</protein>
<evidence type="ECO:0000256" key="1">
    <source>
        <dbReference type="SAM" id="MobiDB-lite"/>
    </source>
</evidence>
<name>A0A2B7XRD8_9EURO</name>
<feature type="compositionally biased region" description="Basic and acidic residues" evidence="1">
    <location>
        <begin position="113"/>
        <end position="122"/>
    </location>
</feature>
<dbReference type="OrthoDB" id="5383057at2759"/>
<accession>A0A2B7XRD8</accession>
<feature type="compositionally biased region" description="Polar residues" evidence="1">
    <location>
        <begin position="43"/>
        <end position="79"/>
    </location>
</feature>
<feature type="region of interest" description="Disordered" evidence="1">
    <location>
        <begin position="1"/>
        <end position="135"/>
    </location>
</feature>
<dbReference type="Proteomes" id="UP000223968">
    <property type="component" value="Unassembled WGS sequence"/>
</dbReference>
<evidence type="ECO:0000313" key="2">
    <source>
        <dbReference type="EMBL" id="PGH11540.1"/>
    </source>
</evidence>
<organism evidence="2 3">
    <name type="scientific">Helicocarpus griseus UAMH5409</name>
    <dbReference type="NCBI Taxonomy" id="1447875"/>
    <lineage>
        <taxon>Eukaryota</taxon>
        <taxon>Fungi</taxon>
        <taxon>Dikarya</taxon>
        <taxon>Ascomycota</taxon>
        <taxon>Pezizomycotina</taxon>
        <taxon>Eurotiomycetes</taxon>
        <taxon>Eurotiomycetidae</taxon>
        <taxon>Onygenales</taxon>
        <taxon>Ajellomycetaceae</taxon>
        <taxon>Helicocarpus</taxon>
    </lineage>
</organism>
<gene>
    <name evidence="2" type="ORF">AJ79_04797</name>
</gene>
<dbReference type="EMBL" id="PDNB01000071">
    <property type="protein sequence ID" value="PGH11540.1"/>
    <property type="molecule type" value="Genomic_DNA"/>
</dbReference>
<dbReference type="AlphaFoldDB" id="A0A2B7XRD8"/>
<keyword evidence="3" id="KW-1185">Reference proteome</keyword>
<feature type="compositionally biased region" description="Polar residues" evidence="1">
    <location>
        <begin position="1"/>
        <end position="35"/>
    </location>
</feature>
<comment type="caution">
    <text evidence="2">The sequence shown here is derived from an EMBL/GenBank/DDBJ whole genome shotgun (WGS) entry which is preliminary data.</text>
</comment>
<proteinExistence type="predicted"/>
<reference evidence="2 3" key="1">
    <citation type="submission" date="2017-10" db="EMBL/GenBank/DDBJ databases">
        <title>Comparative genomics in systemic dimorphic fungi from Ajellomycetaceae.</title>
        <authorList>
            <person name="Munoz J.F."/>
            <person name="Mcewen J.G."/>
            <person name="Clay O.K."/>
            <person name="Cuomo C.A."/>
        </authorList>
    </citation>
    <scope>NUCLEOTIDE SEQUENCE [LARGE SCALE GENOMIC DNA]</scope>
    <source>
        <strain evidence="2 3">UAMH5409</strain>
    </source>
</reference>